<feature type="region of interest" description="Disordered" evidence="1">
    <location>
        <begin position="1"/>
        <end position="30"/>
    </location>
</feature>
<feature type="region of interest" description="Disordered" evidence="1">
    <location>
        <begin position="86"/>
        <end position="148"/>
    </location>
</feature>
<evidence type="ECO:0000256" key="1">
    <source>
        <dbReference type="SAM" id="MobiDB-lite"/>
    </source>
</evidence>
<organism evidence="2 3">
    <name type="scientific">Cirrhinus mrigala</name>
    <name type="common">Mrigala</name>
    <dbReference type="NCBI Taxonomy" id="683832"/>
    <lineage>
        <taxon>Eukaryota</taxon>
        <taxon>Metazoa</taxon>
        <taxon>Chordata</taxon>
        <taxon>Craniata</taxon>
        <taxon>Vertebrata</taxon>
        <taxon>Euteleostomi</taxon>
        <taxon>Actinopterygii</taxon>
        <taxon>Neopterygii</taxon>
        <taxon>Teleostei</taxon>
        <taxon>Ostariophysi</taxon>
        <taxon>Cypriniformes</taxon>
        <taxon>Cyprinidae</taxon>
        <taxon>Labeoninae</taxon>
        <taxon>Labeonini</taxon>
        <taxon>Cirrhinus</taxon>
    </lineage>
</organism>
<feature type="compositionally biased region" description="Pro residues" evidence="1">
    <location>
        <begin position="89"/>
        <end position="108"/>
    </location>
</feature>
<dbReference type="AlphaFoldDB" id="A0ABD0NG29"/>
<evidence type="ECO:0000313" key="2">
    <source>
        <dbReference type="EMBL" id="KAL0159288.1"/>
    </source>
</evidence>
<feature type="non-terminal residue" evidence="2">
    <location>
        <position position="148"/>
    </location>
</feature>
<sequence length="148" mass="15446">PESSMSPEPPLGPPGPESPKPESPVSYSPVLPHSLPLLPPLLKPACSLALPLLVSSASCKHSDSPHAVQLTYEIIDDFEEDVSLFLPTQPVPSSPESPGPESPDPESPPSLLVLPSCVPSQPLSPISSPNTRQFLDLPSAQPQSVPSG</sequence>
<dbReference type="Proteomes" id="UP001529510">
    <property type="component" value="Unassembled WGS sequence"/>
</dbReference>
<name>A0ABD0NG29_CIRMR</name>
<dbReference type="EMBL" id="JAMKFB020000022">
    <property type="protein sequence ID" value="KAL0159288.1"/>
    <property type="molecule type" value="Genomic_DNA"/>
</dbReference>
<protein>
    <submittedName>
        <fullName evidence="2">Uncharacterized protein</fullName>
    </submittedName>
</protein>
<feature type="compositionally biased region" description="Pro residues" evidence="1">
    <location>
        <begin position="7"/>
        <end position="22"/>
    </location>
</feature>
<comment type="caution">
    <text evidence="2">The sequence shown here is derived from an EMBL/GenBank/DDBJ whole genome shotgun (WGS) entry which is preliminary data.</text>
</comment>
<reference evidence="2 3" key="1">
    <citation type="submission" date="2024-05" db="EMBL/GenBank/DDBJ databases">
        <title>Genome sequencing and assembly of Indian major carp, Cirrhinus mrigala (Hamilton, 1822).</title>
        <authorList>
            <person name="Mohindra V."/>
            <person name="Chowdhury L.M."/>
            <person name="Lal K."/>
            <person name="Jena J.K."/>
        </authorList>
    </citation>
    <scope>NUCLEOTIDE SEQUENCE [LARGE SCALE GENOMIC DNA]</scope>
    <source>
        <strain evidence="2">CM1030</strain>
        <tissue evidence="2">Blood</tissue>
    </source>
</reference>
<gene>
    <name evidence="2" type="ORF">M9458_043013</name>
</gene>
<accession>A0ABD0NG29</accession>
<proteinExistence type="predicted"/>
<keyword evidence="3" id="KW-1185">Reference proteome</keyword>
<feature type="non-terminal residue" evidence="2">
    <location>
        <position position="1"/>
    </location>
</feature>
<evidence type="ECO:0000313" key="3">
    <source>
        <dbReference type="Proteomes" id="UP001529510"/>
    </source>
</evidence>
<feature type="compositionally biased region" description="Low complexity" evidence="1">
    <location>
        <begin position="109"/>
        <end position="125"/>
    </location>
</feature>